<dbReference type="EMBL" id="UINC01002793">
    <property type="protein sequence ID" value="SVA00365.1"/>
    <property type="molecule type" value="Genomic_DNA"/>
</dbReference>
<gene>
    <name evidence="8" type="ORF">METZ01_LOCUS53219</name>
</gene>
<keyword evidence="3" id="KW-0949">S-adenosyl-L-methionine</keyword>
<keyword evidence="6" id="KW-0411">Iron-sulfur</keyword>
<dbReference type="InterPro" id="IPR034405">
    <property type="entry name" value="F420"/>
</dbReference>
<evidence type="ECO:0000259" key="7">
    <source>
        <dbReference type="PROSITE" id="PS51918"/>
    </source>
</evidence>
<evidence type="ECO:0000256" key="6">
    <source>
        <dbReference type="ARBA" id="ARBA00023014"/>
    </source>
</evidence>
<keyword evidence="5" id="KW-0408">Iron</keyword>
<dbReference type="NCBIfam" id="TIGR00423">
    <property type="entry name" value="CofH family radical SAM protein"/>
    <property type="match status" value="1"/>
</dbReference>
<evidence type="ECO:0000256" key="5">
    <source>
        <dbReference type="ARBA" id="ARBA00023004"/>
    </source>
</evidence>
<dbReference type="PIRSF" id="PIRSF004762">
    <property type="entry name" value="CHP00423"/>
    <property type="match status" value="1"/>
</dbReference>
<dbReference type="PANTHER" id="PTHR43076">
    <property type="entry name" value="FO SYNTHASE (COFH)"/>
    <property type="match status" value="1"/>
</dbReference>
<dbReference type="AlphaFoldDB" id="A0A381S8E6"/>
<dbReference type="InterPro" id="IPR020050">
    <property type="entry name" value="FO_synthase_su2"/>
</dbReference>
<dbReference type="GO" id="GO:0051539">
    <property type="term" value="F:4 iron, 4 sulfur cluster binding"/>
    <property type="evidence" value="ECO:0007669"/>
    <property type="project" value="UniProtKB-KW"/>
</dbReference>
<dbReference type="SUPFAM" id="SSF102114">
    <property type="entry name" value="Radical SAM enzymes"/>
    <property type="match status" value="1"/>
</dbReference>
<dbReference type="Pfam" id="PF19288">
    <property type="entry name" value="CofH_C"/>
    <property type="match status" value="1"/>
</dbReference>
<dbReference type="InterPro" id="IPR013785">
    <property type="entry name" value="Aldolase_TIM"/>
</dbReference>
<feature type="domain" description="Radical SAM core" evidence="7">
    <location>
        <begin position="114"/>
        <end position="346"/>
    </location>
</feature>
<accession>A0A381S8E6</accession>
<comment type="cofactor">
    <cofactor evidence="1">
        <name>[4Fe-4S] cluster</name>
        <dbReference type="ChEBI" id="CHEBI:49883"/>
    </cofactor>
</comment>
<dbReference type="PANTHER" id="PTHR43076:SF7">
    <property type="entry name" value="AMINODEOXYFUTALOSINE SYNTHASE"/>
    <property type="match status" value="1"/>
</dbReference>
<evidence type="ECO:0000256" key="1">
    <source>
        <dbReference type="ARBA" id="ARBA00001966"/>
    </source>
</evidence>
<dbReference type="InterPro" id="IPR006638">
    <property type="entry name" value="Elp3/MiaA/NifB-like_rSAM"/>
</dbReference>
<keyword evidence="2" id="KW-0004">4Fe-4S</keyword>
<dbReference type="SMART" id="SM00729">
    <property type="entry name" value="Elp3"/>
    <property type="match status" value="1"/>
</dbReference>
<dbReference type="SFLD" id="SFLDS00029">
    <property type="entry name" value="Radical_SAM"/>
    <property type="match status" value="1"/>
</dbReference>
<dbReference type="SFLD" id="SFLDG01064">
    <property type="entry name" value="F420__menaquinone_cofactor_bio"/>
    <property type="match status" value="1"/>
</dbReference>
<evidence type="ECO:0000256" key="3">
    <source>
        <dbReference type="ARBA" id="ARBA00022691"/>
    </source>
</evidence>
<dbReference type="GO" id="GO:0016765">
    <property type="term" value="F:transferase activity, transferring alkyl or aryl (other than methyl) groups"/>
    <property type="evidence" value="ECO:0007669"/>
    <property type="project" value="InterPro"/>
</dbReference>
<evidence type="ECO:0000256" key="4">
    <source>
        <dbReference type="ARBA" id="ARBA00022723"/>
    </source>
</evidence>
<evidence type="ECO:0000256" key="2">
    <source>
        <dbReference type="ARBA" id="ARBA00022485"/>
    </source>
</evidence>
<dbReference type="CDD" id="cd01335">
    <property type="entry name" value="Radical_SAM"/>
    <property type="match status" value="1"/>
</dbReference>
<dbReference type="Gene3D" id="3.20.20.70">
    <property type="entry name" value="Aldolase class I"/>
    <property type="match status" value="1"/>
</dbReference>
<dbReference type="InterPro" id="IPR058240">
    <property type="entry name" value="rSAM_sf"/>
</dbReference>
<dbReference type="GO" id="GO:0044689">
    <property type="term" value="F:7,8-didemethyl-8-hydroxy-5-deazariboflavin synthase activity"/>
    <property type="evidence" value="ECO:0007669"/>
    <property type="project" value="TreeGrafter"/>
</dbReference>
<proteinExistence type="predicted"/>
<dbReference type="SFLD" id="SFLDF00343">
    <property type="entry name" value="aminofutalosine_synthase_(mqnE"/>
    <property type="match status" value="1"/>
</dbReference>
<keyword evidence="4" id="KW-0479">Metal-binding</keyword>
<protein>
    <recommendedName>
        <fullName evidence="7">Radical SAM core domain-containing protein</fullName>
    </recommendedName>
</protein>
<dbReference type="SFLD" id="SFLDG01389">
    <property type="entry name" value="menaquinone_synthsis_involved"/>
    <property type="match status" value="1"/>
</dbReference>
<reference evidence="8" key="1">
    <citation type="submission" date="2018-05" db="EMBL/GenBank/DDBJ databases">
        <authorList>
            <person name="Lanie J.A."/>
            <person name="Ng W.-L."/>
            <person name="Kazmierczak K.M."/>
            <person name="Andrzejewski T.M."/>
            <person name="Davidsen T.M."/>
            <person name="Wayne K.J."/>
            <person name="Tettelin H."/>
            <person name="Glass J.I."/>
            <person name="Rusch D."/>
            <person name="Podicherti R."/>
            <person name="Tsui H.-C.T."/>
            <person name="Winkler M.E."/>
        </authorList>
    </citation>
    <scope>NUCLEOTIDE SEQUENCE</scope>
</reference>
<evidence type="ECO:0000313" key="8">
    <source>
        <dbReference type="EMBL" id="SVA00365.1"/>
    </source>
</evidence>
<dbReference type="Pfam" id="PF04055">
    <property type="entry name" value="Radical_SAM"/>
    <property type="match status" value="1"/>
</dbReference>
<dbReference type="GO" id="GO:0046872">
    <property type="term" value="F:metal ion binding"/>
    <property type="evidence" value="ECO:0007669"/>
    <property type="project" value="UniProtKB-KW"/>
</dbReference>
<dbReference type="InterPro" id="IPR007197">
    <property type="entry name" value="rSAM"/>
</dbReference>
<dbReference type="InterPro" id="IPR045567">
    <property type="entry name" value="CofH/MnqC-like_C"/>
</dbReference>
<dbReference type="PROSITE" id="PS51918">
    <property type="entry name" value="RADICAL_SAM"/>
    <property type="match status" value="1"/>
</dbReference>
<sequence length="437" mass="48770">MIDDTMRAIDSFQLLYITMPLSNVGSNPIDRSFHRKSMSDSQSYANSGWRLRLSKMVPPFAVQRDSLLSGTLRRAIAGHRITVEEGVLLHNHNSLAGLCALADMIKRSRFGNHVFFNDNLHVNTTNICTLACRFCAFRKGLRHIESYALSPEEFVSRIEPYGNSIDEVHAVGGLHPQWTVEHYANLFRSIKARFPEIHIKALTSVEIKHISKRSGLPIRKILELLKDAGLDSLPGGGAEILVDSVRDRICRGKELSKEYLEIHGTAHSLGIPTNCTMLFGTIETVEERMIHLDRLRVQQDRSGGFQCFVPYPYLPDKTRLPEAQLASVNEIIRVIATSRILLDNIPHIKAYRMNIGDLVASIAINSGADDIDGTVGHEEIMHEAGSTTRLDNSREELARLVISSGLVPIKRNSTYTSVEVFDGMDRTNLPLPIAGQV</sequence>
<name>A0A381S8E6_9ZZZZ</name>
<organism evidence="8">
    <name type="scientific">marine metagenome</name>
    <dbReference type="NCBI Taxonomy" id="408172"/>
    <lineage>
        <taxon>unclassified sequences</taxon>
        <taxon>metagenomes</taxon>
        <taxon>ecological metagenomes</taxon>
    </lineage>
</organism>